<dbReference type="InterPro" id="IPR039901">
    <property type="entry name" value="Kdotransferase"/>
</dbReference>
<dbReference type="KEGG" id="acek:FLP30_12010"/>
<comment type="catalytic activity">
    <reaction evidence="7">
        <text>lipid IVA (E. coli) + CMP-3-deoxy-beta-D-manno-octulosonate = alpha-Kdo-(2-&gt;6)-lipid IVA (E. coli) + CMP + H(+)</text>
        <dbReference type="Rhea" id="RHEA:28066"/>
        <dbReference type="ChEBI" id="CHEBI:15378"/>
        <dbReference type="ChEBI" id="CHEBI:58603"/>
        <dbReference type="ChEBI" id="CHEBI:60364"/>
        <dbReference type="ChEBI" id="CHEBI:60377"/>
        <dbReference type="ChEBI" id="CHEBI:85987"/>
        <dbReference type="EC" id="2.4.99.12"/>
    </reaction>
</comment>
<evidence type="ECO:0000256" key="8">
    <source>
        <dbReference type="PIRSR" id="PIRSR639901-1"/>
    </source>
</evidence>
<dbReference type="GO" id="GO:0043842">
    <property type="term" value="F:Kdo transferase activity"/>
    <property type="evidence" value="ECO:0007669"/>
    <property type="project" value="UniProtKB-EC"/>
</dbReference>
<dbReference type="OrthoDB" id="9789797at2"/>
<evidence type="ECO:0000313" key="13">
    <source>
        <dbReference type="Proteomes" id="UP000324536"/>
    </source>
</evidence>
<name>A0A5C1YRX8_9PROT</name>
<dbReference type="Gene3D" id="3.40.50.2000">
    <property type="entry name" value="Glycogen Phosphorylase B"/>
    <property type="match status" value="1"/>
</dbReference>
<dbReference type="Pfam" id="PF04028">
    <property type="entry name" value="DUF374"/>
    <property type="match status" value="1"/>
</dbReference>
<evidence type="ECO:0000256" key="3">
    <source>
        <dbReference type="ARBA" id="ARBA00012621"/>
    </source>
</evidence>
<sequence>MAKLLRGAEVLFRSCAVSLLRGYLGIAVATTRWTFKIAPLARPYLTGEDGKAAVIVFWHEILPLTPAFWWWAEQQNPILKLKVLISRNRDGRLIADMVAPWGVRSIAGSSDTKGKNKGGAAALRHMRQSLRAGSLIVVTPDGPRGPRRVPQPGAFALARLSGQPVVPAGASCSGFRLGSWDRLLLPLPFGRGVFVVGAPLFFSRETEETGKDTLAESLNTLMHDAGCSAPQGEHGYFRPRSFPPSWLWHAVGMCLTPFLPFFLRWRQTRGKELPARVREKMGFATRCRPSGPLLWFHAASVGEVVSILPLVLSCLAKNSDVSALVTTGTVTAATMLAQRISDPRVIHQFVPLDTPRWGRRFLEFWRPQVAVFTESELWPGLLGLCRARGIPVVLVNGRMSESSWRTWRHFPSTIKKTLHCLTWISARTPEDAERFSVLGARRIIQGGDLKVAAPALPVDQAQYVALQKRFAGRFVVLAASTHSGEEEQIIQAVQSVRKTHPEVLAIIVPRHPQRGAEVASLLHNAPQLSLGQLPGPEDGVWIADTLGEMGLFFRLAGCVFMGNSLPPGKGGGHNPYEPARLNCAIATGPRIDNFAEAFSAMRDCITTVQNASELAQWVVDMLTHPQKRQRLAELAKGYVVSEQNLPDMLADRILRLV</sequence>
<keyword evidence="13" id="KW-1185">Reference proteome</keyword>
<evidence type="ECO:0000256" key="7">
    <source>
        <dbReference type="ARBA" id="ARBA00049183"/>
    </source>
</evidence>
<evidence type="ECO:0000256" key="4">
    <source>
        <dbReference type="ARBA" id="ARBA00019077"/>
    </source>
</evidence>
<evidence type="ECO:0000256" key="1">
    <source>
        <dbReference type="ARBA" id="ARBA00003394"/>
    </source>
</evidence>
<dbReference type="Pfam" id="PF04413">
    <property type="entry name" value="Glycos_transf_N"/>
    <property type="match status" value="1"/>
</dbReference>
<dbReference type="GO" id="GO:0009244">
    <property type="term" value="P:lipopolysaccharide core region biosynthetic process"/>
    <property type="evidence" value="ECO:0007669"/>
    <property type="project" value="UniProtKB-UniPathway"/>
</dbReference>
<dbReference type="GO" id="GO:0009245">
    <property type="term" value="P:lipid A biosynthetic process"/>
    <property type="evidence" value="ECO:0007669"/>
    <property type="project" value="TreeGrafter"/>
</dbReference>
<evidence type="ECO:0000259" key="11">
    <source>
        <dbReference type="Pfam" id="PF04413"/>
    </source>
</evidence>
<dbReference type="AlphaFoldDB" id="A0A5C1YRX8"/>
<dbReference type="InterPro" id="IPR007507">
    <property type="entry name" value="Glycos_transf_N"/>
</dbReference>
<evidence type="ECO:0000256" key="2">
    <source>
        <dbReference type="ARBA" id="ARBA00004713"/>
    </source>
</evidence>
<evidence type="ECO:0000256" key="6">
    <source>
        <dbReference type="ARBA" id="ARBA00031445"/>
    </source>
</evidence>
<keyword evidence="5" id="KW-0808">Transferase</keyword>
<dbReference type="Gene3D" id="3.40.50.11720">
    <property type="entry name" value="3-Deoxy-D-manno-octulosonic-acid transferase, N-terminal domain"/>
    <property type="match status" value="1"/>
</dbReference>
<feature type="site" description="Transition state stabilizer" evidence="9">
    <location>
        <position position="374"/>
    </location>
</feature>
<feature type="domain" description="3-deoxy-D-manno-octulosonic-acid transferase N-terminal" evidence="11">
    <location>
        <begin position="276"/>
        <end position="452"/>
    </location>
</feature>
<dbReference type="CDD" id="cd07983">
    <property type="entry name" value="LPLAT_DUF374-like"/>
    <property type="match status" value="1"/>
</dbReference>
<gene>
    <name evidence="12" type="ORF">FLP30_12010</name>
</gene>
<dbReference type="InterPro" id="IPR038107">
    <property type="entry name" value="Glycos_transf_N_sf"/>
</dbReference>
<dbReference type="RefSeq" id="WP_149280009.1">
    <property type="nucleotide sequence ID" value="NZ_CP043506.1"/>
</dbReference>
<dbReference type="PANTHER" id="PTHR42755:SF1">
    <property type="entry name" value="3-DEOXY-D-MANNO-OCTULOSONIC ACID TRANSFERASE, MITOCHONDRIAL-RELATED"/>
    <property type="match status" value="1"/>
</dbReference>
<comment type="function">
    <text evidence="1">Involved in lipopolysaccharide (LPS) biosynthesis. Catalyzes the transfer of 3-deoxy-D-manno-octulosonate (Kdo) residue(s) from CMP-Kdo to lipid IV(A), the tetraacyldisaccharide-1,4'-bisphosphate precursor of lipid A.</text>
</comment>
<dbReference type="SUPFAM" id="SSF53756">
    <property type="entry name" value="UDP-Glycosyltransferase/glycogen phosphorylase"/>
    <property type="match status" value="1"/>
</dbReference>
<organism evidence="12 13">
    <name type="scientific">Acetobacter vaccinii</name>
    <dbReference type="NCBI Taxonomy" id="2592655"/>
    <lineage>
        <taxon>Bacteria</taxon>
        <taxon>Pseudomonadati</taxon>
        <taxon>Pseudomonadota</taxon>
        <taxon>Alphaproteobacteria</taxon>
        <taxon>Acetobacterales</taxon>
        <taxon>Acetobacteraceae</taxon>
        <taxon>Acetobacter</taxon>
    </lineage>
</organism>
<dbReference type="UniPathway" id="UPA00958"/>
<dbReference type="GO" id="GO:0005886">
    <property type="term" value="C:plasma membrane"/>
    <property type="evidence" value="ECO:0007669"/>
    <property type="project" value="TreeGrafter"/>
</dbReference>
<dbReference type="EC" id="2.4.99.12" evidence="3"/>
<evidence type="ECO:0000256" key="9">
    <source>
        <dbReference type="PIRSR" id="PIRSR639901-2"/>
    </source>
</evidence>
<evidence type="ECO:0000259" key="10">
    <source>
        <dbReference type="Pfam" id="PF04028"/>
    </source>
</evidence>
<accession>A0A5C1YRX8</accession>
<comment type="pathway">
    <text evidence="2">Bacterial outer membrane biogenesis; LPS core biosynthesis.</text>
</comment>
<reference evidence="12 13" key="1">
    <citation type="submission" date="2019-09" db="EMBL/GenBank/DDBJ databases">
        <title>Genome sequencing of strain KACC 21233.</title>
        <authorList>
            <person name="Heo J."/>
            <person name="Kim S.-J."/>
            <person name="Kim J.-S."/>
            <person name="Hong S.-B."/>
            <person name="Kwon S.-W."/>
        </authorList>
    </citation>
    <scope>NUCLEOTIDE SEQUENCE [LARGE SCALE GENOMIC DNA]</scope>
    <source>
        <strain evidence="12 13">KACC 21233</strain>
    </source>
</reference>
<feature type="site" description="Transition state stabilizer" evidence="9">
    <location>
        <position position="450"/>
    </location>
</feature>
<evidence type="ECO:0000313" key="12">
    <source>
        <dbReference type="EMBL" id="QEO18348.1"/>
    </source>
</evidence>
<evidence type="ECO:0000256" key="5">
    <source>
        <dbReference type="ARBA" id="ARBA00022679"/>
    </source>
</evidence>
<dbReference type="EMBL" id="CP043506">
    <property type="protein sequence ID" value="QEO18348.1"/>
    <property type="molecule type" value="Genomic_DNA"/>
</dbReference>
<feature type="domain" description="DUF374" evidence="10">
    <location>
        <begin position="80"/>
        <end position="147"/>
    </location>
</feature>
<dbReference type="Proteomes" id="UP000324536">
    <property type="component" value="Chromosome"/>
</dbReference>
<dbReference type="PANTHER" id="PTHR42755">
    <property type="entry name" value="3-DEOXY-MANNO-OCTULOSONATE CYTIDYLYLTRANSFERASE"/>
    <property type="match status" value="1"/>
</dbReference>
<proteinExistence type="predicted"/>
<feature type="active site" description="Proton acceptor" evidence="8">
    <location>
        <position position="303"/>
    </location>
</feature>
<protein>
    <recommendedName>
        <fullName evidence="4">3-deoxy-D-manno-octulosonic acid transferase</fullName>
        <ecNumber evidence="3">2.4.99.12</ecNumber>
    </recommendedName>
    <alternativeName>
        <fullName evidence="6">Lipid IV(A) 3-deoxy-D-manno-octulosonic acid transferase</fullName>
    </alternativeName>
</protein>
<dbReference type="InterPro" id="IPR007172">
    <property type="entry name" value="DUF374"/>
</dbReference>